<dbReference type="OrthoDB" id="446293at2759"/>
<protein>
    <submittedName>
        <fullName evidence="11">Uncharacterized protein</fullName>
    </submittedName>
</protein>
<evidence type="ECO:0000256" key="8">
    <source>
        <dbReference type="SAM" id="Coils"/>
    </source>
</evidence>
<accession>T1K6K9</accession>
<dbReference type="Pfam" id="PF14604">
    <property type="entry name" value="SH3_9"/>
    <property type="match status" value="1"/>
</dbReference>
<keyword evidence="3 7" id="KW-0728">SH3 domain</keyword>
<dbReference type="InterPro" id="IPR001452">
    <property type="entry name" value="SH3_domain"/>
</dbReference>
<dbReference type="Pfam" id="PF03114">
    <property type="entry name" value="BAR"/>
    <property type="match status" value="1"/>
</dbReference>
<dbReference type="PANTHER" id="PTHR46514:SF3">
    <property type="entry name" value="AMPHIPHYSIN"/>
    <property type="match status" value="1"/>
</dbReference>
<dbReference type="FunFam" id="1.20.1270.60:FF:000013">
    <property type="entry name" value="Amphiphysin isoform 2"/>
    <property type="match status" value="1"/>
</dbReference>
<dbReference type="GO" id="GO:0005543">
    <property type="term" value="F:phospholipid binding"/>
    <property type="evidence" value="ECO:0007669"/>
    <property type="project" value="TreeGrafter"/>
</dbReference>
<evidence type="ECO:0000256" key="4">
    <source>
        <dbReference type="ARBA" id="ARBA00022490"/>
    </source>
</evidence>
<feature type="domain" description="BAR" evidence="10">
    <location>
        <begin position="24"/>
        <end position="241"/>
    </location>
</feature>
<reference evidence="12" key="1">
    <citation type="submission" date="2011-08" db="EMBL/GenBank/DDBJ databases">
        <authorList>
            <person name="Rombauts S."/>
        </authorList>
    </citation>
    <scope>NUCLEOTIDE SEQUENCE</scope>
    <source>
        <strain evidence="12">London</strain>
    </source>
</reference>
<name>T1K6K9_TETUR</name>
<dbReference type="GO" id="GO:0012505">
    <property type="term" value="C:endomembrane system"/>
    <property type="evidence" value="ECO:0007669"/>
    <property type="project" value="UniProtKB-SubCell"/>
</dbReference>
<dbReference type="Gene3D" id="2.30.30.40">
    <property type="entry name" value="SH3 Domains"/>
    <property type="match status" value="1"/>
</dbReference>
<evidence type="ECO:0000256" key="2">
    <source>
        <dbReference type="ARBA" id="ARBA00004496"/>
    </source>
</evidence>
<evidence type="ECO:0000313" key="11">
    <source>
        <dbReference type="EnsemblMetazoa" id="tetur06g00860.1"/>
    </source>
</evidence>
<reference evidence="11" key="2">
    <citation type="submission" date="2015-06" db="UniProtKB">
        <authorList>
            <consortium name="EnsemblMetazoa"/>
        </authorList>
    </citation>
    <scope>IDENTIFICATION</scope>
</reference>
<dbReference type="GO" id="GO:0005886">
    <property type="term" value="C:plasma membrane"/>
    <property type="evidence" value="ECO:0007669"/>
    <property type="project" value="TreeGrafter"/>
</dbReference>
<keyword evidence="12" id="KW-1185">Reference proteome</keyword>
<evidence type="ECO:0000313" key="12">
    <source>
        <dbReference type="Proteomes" id="UP000015104"/>
    </source>
</evidence>
<organism evidence="11 12">
    <name type="scientific">Tetranychus urticae</name>
    <name type="common">Two-spotted spider mite</name>
    <dbReference type="NCBI Taxonomy" id="32264"/>
    <lineage>
        <taxon>Eukaryota</taxon>
        <taxon>Metazoa</taxon>
        <taxon>Ecdysozoa</taxon>
        <taxon>Arthropoda</taxon>
        <taxon>Chelicerata</taxon>
        <taxon>Arachnida</taxon>
        <taxon>Acari</taxon>
        <taxon>Acariformes</taxon>
        <taxon>Trombidiformes</taxon>
        <taxon>Prostigmata</taxon>
        <taxon>Eleutherengona</taxon>
        <taxon>Raphignathae</taxon>
        <taxon>Tetranychoidea</taxon>
        <taxon>Tetranychidae</taxon>
        <taxon>Tetranychus</taxon>
    </lineage>
</organism>
<dbReference type="OMA" id="QMYTEMN"/>
<evidence type="ECO:0000259" key="10">
    <source>
        <dbReference type="PROSITE" id="PS51021"/>
    </source>
</evidence>
<keyword evidence="4" id="KW-0963">Cytoplasm</keyword>
<gene>
    <name evidence="11" type="primary">107361299</name>
</gene>
<evidence type="ECO:0000259" key="9">
    <source>
        <dbReference type="PROSITE" id="PS50002"/>
    </source>
</evidence>
<dbReference type="GO" id="GO:0005737">
    <property type="term" value="C:cytoplasm"/>
    <property type="evidence" value="ECO:0007669"/>
    <property type="project" value="UniProtKB-SubCell"/>
</dbReference>
<dbReference type="KEGG" id="tut:107361299"/>
<dbReference type="SUPFAM" id="SSF103657">
    <property type="entry name" value="BAR/IMD domain-like"/>
    <property type="match status" value="1"/>
</dbReference>
<dbReference type="Proteomes" id="UP000015104">
    <property type="component" value="Unassembled WGS sequence"/>
</dbReference>
<dbReference type="InterPro" id="IPR004148">
    <property type="entry name" value="BAR_dom"/>
</dbReference>
<dbReference type="Gene3D" id="1.20.1270.60">
    <property type="entry name" value="Arfaptin homology (AH) domain/BAR domain"/>
    <property type="match status" value="1"/>
</dbReference>
<dbReference type="InterPro" id="IPR027267">
    <property type="entry name" value="AH/BAR_dom_sf"/>
</dbReference>
<dbReference type="PROSITE" id="PS51021">
    <property type="entry name" value="BAR"/>
    <property type="match status" value="1"/>
</dbReference>
<dbReference type="EnsemblMetazoa" id="tetur06g00860.1">
    <property type="protein sequence ID" value="tetur06g00860.1"/>
    <property type="gene ID" value="tetur06g00860"/>
</dbReference>
<keyword evidence="5 8" id="KW-0175">Coiled coil</keyword>
<dbReference type="PRINTS" id="PR01251">
    <property type="entry name" value="AMPHIPHYSIN"/>
</dbReference>
<dbReference type="PRINTS" id="PR00452">
    <property type="entry name" value="SH3DOMAIN"/>
</dbReference>
<dbReference type="InterPro" id="IPR036028">
    <property type="entry name" value="SH3-like_dom_sf"/>
</dbReference>
<dbReference type="PROSITE" id="PS50002">
    <property type="entry name" value="SH3"/>
    <property type="match status" value="1"/>
</dbReference>
<dbReference type="HOGENOM" id="CLU_017859_3_0_1"/>
<dbReference type="SUPFAM" id="SSF50044">
    <property type="entry name" value="SH3-domain"/>
    <property type="match status" value="1"/>
</dbReference>
<evidence type="ECO:0000256" key="5">
    <source>
        <dbReference type="ARBA" id="ARBA00023054"/>
    </source>
</evidence>
<dbReference type="eggNOG" id="KOG3771">
    <property type="taxonomic scope" value="Eukaryota"/>
</dbReference>
<evidence type="ECO:0000256" key="3">
    <source>
        <dbReference type="ARBA" id="ARBA00022443"/>
    </source>
</evidence>
<feature type="domain" description="SH3" evidence="9">
    <location>
        <begin position="330"/>
        <end position="394"/>
    </location>
</feature>
<dbReference type="PANTHER" id="PTHR46514">
    <property type="entry name" value="AMPHIPHYSIN"/>
    <property type="match status" value="1"/>
</dbReference>
<dbReference type="STRING" id="32264.T1K6K9"/>
<dbReference type="EMBL" id="CAEY01001792">
    <property type="status" value="NOT_ANNOTATED_CDS"/>
    <property type="molecule type" value="Genomic_DNA"/>
</dbReference>
<evidence type="ECO:0000256" key="1">
    <source>
        <dbReference type="ARBA" id="ARBA00004308"/>
    </source>
</evidence>
<dbReference type="SMART" id="SM00721">
    <property type="entry name" value="BAR"/>
    <property type="match status" value="1"/>
</dbReference>
<proteinExistence type="predicted"/>
<dbReference type="AlphaFoldDB" id="T1K6K9"/>
<evidence type="ECO:0000256" key="7">
    <source>
        <dbReference type="PROSITE-ProRule" id="PRU00192"/>
    </source>
</evidence>
<evidence type="ECO:0000256" key="6">
    <source>
        <dbReference type="ARBA" id="ARBA00023136"/>
    </source>
</evidence>
<sequence>MADIKTDSFAKVVRKKAGRAKERFLQNLGKADRTTDELFESSQVNFNRQQNSATRLQKEIKNYITCIRALQAANKGLMDCLTEIYEPEWPDQEQIPVKAATMDLLWEDLCHKLNDQVTIPLSTYLSQFSEIRAKIDKRGRKLVDYDCTRHTMESFARGAGKKDEIKIAKAREQMEEAKRLYEVLNRELHDELPALYDSRIPFLISTLQTLFEAETTFHSEYSKTHAQLREIIDCFAMEAQKGSYHTSARHVNFPSPGNTITGHNKSETNISRPYEEIEYKNKSLERQKSNMSVTKSVVTTNNQSNGDSTHHPVGDGLTQEKSEVISDGLNTQLKVRATYKYVAEDSDELSFEAGEIIRVVEYEDPEEQEEGWLVGVKESTGEKGLFPANFTKPI</sequence>
<keyword evidence="6" id="KW-0472">Membrane</keyword>
<dbReference type="SMART" id="SM00326">
    <property type="entry name" value="SH3"/>
    <property type="match status" value="1"/>
</dbReference>
<comment type="subcellular location">
    <subcellularLocation>
        <location evidence="2">Cytoplasm</location>
    </subcellularLocation>
    <subcellularLocation>
        <location evidence="1">Endomembrane system</location>
    </subcellularLocation>
</comment>
<dbReference type="InterPro" id="IPR003005">
    <property type="entry name" value="Amphiphysin"/>
</dbReference>
<dbReference type="FunFam" id="2.30.30.40:FF:000172">
    <property type="entry name" value="Amphiphysin, isoform B"/>
    <property type="match status" value="1"/>
</dbReference>
<feature type="coiled-coil region" evidence="8">
    <location>
        <begin position="160"/>
        <end position="191"/>
    </location>
</feature>